<dbReference type="GO" id="GO:0005506">
    <property type="term" value="F:iron ion binding"/>
    <property type="evidence" value="ECO:0007669"/>
    <property type="project" value="InterPro"/>
</dbReference>
<dbReference type="InterPro" id="IPR036396">
    <property type="entry name" value="Cyt_P450_sf"/>
</dbReference>
<dbReference type="Gene3D" id="1.10.630.10">
    <property type="entry name" value="Cytochrome P450"/>
    <property type="match status" value="1"/>
</dbReference>
<evidence type="ECO:0000256" key="3">
    <source>
        <dbReference type="ARBA" id="ARBA00022723"/>
    </source>
</evidence>
<dbReference type="SUPFAM" id="SSF48264">
    <property type="entry name" value="Cytochrome P450"/>
    <property type="match status" value="1"/>
</dbReference>
<dbReference type="GO" id="GO:0020037">
    <property type="term" value="F:heme binding"/>
    <property type="evidence" value="ECO:0007669"/>
    <property type="project" value="InterPro"/>
</dbReference>
<dbReference type="KEGG" id="pmet:G4Y79_00745"/>
<dbReference type="InterPro" id="IPR017972">
    <property type="entry name" value="Cyt_P450_CS"/>
</dbReference>
<sequence>MAIPFNNIPGPENPDNLFKTFQTMQKWTSDTIGSVEEAFEAYGDVVRLSLGGDMVLMRHPEHLHEVMVTKAKAFNKGFEYTDEKRGLARFVGNGILTSNGDFWRKQRKQVAPAFHTQRITAYAEAMVQAGDEMLNRWPDQGVLDISHEMMTVTLKIIAGTLFQQDLSSDVDRIDQAMDDINAYNGKFSILPTWMPTPMERRARRAKQDLDEIVYQQIEAWRRHGKDNGSLLSMLMLAEDDEGNHMRDEQVRDEAVTLLLAGHETTANALNWTFMLLSQNPDVAAKLHEEIDSVLQGRLPSLADLRNLPYTEMVIKEGMRLYPPAWSVGRLAMEDLQIGDYEIKAGTGVNMSIVHMHRDPRWWEDAMAFRPERFAPENADKINKYAYMPFGGGPRVCVGNSFAQLEAHLLLATIAQRYTLSLRPGQVVTPEARITMFPRGGLPMQVQRREAISHHEARAVAQPV</sequence>
<accession>A0A7S8IFG6</accession>
<comment type="cofactor">
    <cofactor evidence="7">
        <name>heme</name>
        <dbReference type="ChEBI" id="CHEBI:30413"/>
    </cofactor>
</comment>
<evidence type="ECO:0000256" key="8">
    <source>
        <dbReference type="RuleBase" id="RU000461"/>
    </source>
</evidence>
<dbReference type="PANTHER" id="PTHR24291:SF50">
    <property type="entry name" value="BIFUNCTIONAL ALBAFLAVENONE MONOOXYGENASE_TERPENE SYNTHASE"/>
    <property type="match status" value="1"/>
</dbReference>
<keyword evidence="6 8" id="KW-0503">Monooxygenase</keyword>
<keyword evidence="2 7" id="KW-0349">Heme</keyword>
<proteinExistence type="inferred from homology"/>
<dbReference type="Proteomes" id="UP000594468">
    <property type="component" value="Chromosome"/>
</dbReference>
<evidence type="ECO:0000256" key="5">
    <source>
        <dbReference type="ARBA" id="ARBA00023004"/>
    </source>
</evidence>
<evidence type="ECO:0000256" key="2">
    <source>
        <dbReference type="ARBA" id="ARBA00022617"/>
    </source>
</evidence>
<comment type="similarity">
    <text evidence="1 8">Belongs to the cytochrome P450 family.</text>
</comment>
<evidence type="ECO:0000256" key="6">
    <source>
        <dbReference type="ARBA" id="ARBA00023033"/>
    </source>
</evidence>
<evidence type="ECO:0000313" key="10">
    <source>
        <dbReference type="Proteomes" id="UP000594468"/>
    </source>
</evidence>
<keyword evidence="10" id="KW-1185">Reference proteome</keyword>
<dbReference type="PRINTS" id="PR00385">
    <property type="entry name" value="P450"/>
</dbReference>
<name>A0A7S8IFG6_9CHLR</name>
<evidence type="ECO:0000256" key="4">
    <source>
        <dbReference type="ARBA" id="ARBA00023002"/>
    </source>
</evidence>
<dbReference type="InterPro" id="IPR050196">
    <property type="entry name" value="Cytochrome_P450_Monoox"/>
</dbReference>
<dbReference type="RefSeq" id="WP_195171002.1">
    <property type="nucleotide sequence ID" value="NZ_CP062983.1"/>
</dbReference>
<organism evidence="9 10">
    <name type="scientific">Phototrophicus methaneseepsis</name>
    <dbReference type="NCBI Taxonomy" id="2710758"/>
    <lineage>
        <taxon>Bacteria</taxon>
        <taxon>Bacillati</taxon>
        <taxon>Chloroflexota</taxon>
        <taxon>Candidatus Thermofontia</taxon>
        <taxon>Phototrophicales</taxon>
        <taxon>Phototrophicaceae</taxon>
        <taxon>Phototrophicus</taxon>
    </lineage>
</organism>
<dbReference type="AlphaFoldDB" id="A0A7S8IFG6"/>
<evidence type="ECO:0000256" key="7">
    <source>
        <dbReference type="PIRSR" id="PIRSR602401-1"/>
    </source>
</evidence>
<dbReference type="GO" id="GO:0016705">
    <property type="term" value="F:oxidoreductase activity, acting on paired donors, with incorporation or reduction of molecular oxygen"/>
    <property type="evidence" value="ECO:0007669"/>
    <property type="project" value="InterPro"/>
</dbReference>
<protein>
    <submittedName>
        <fullName evidence="9">Cytochrome P450</fullName>
    </submittedName>
</protein>
<dbReference type="CDD" id="cd20620">
    <property type="entry name" value="CYP132-like"/>
    <property type="match status" value="1"/>
</dbReference>
<dbReference type="PROSITE" id="PS00086">
    <property type="entry name" value="CYTOCHROME_P450"/>
    <property type="match status" value="1"/>
</dbReference>
<evidence type="ECO:0000313" key="9">
    <source>
        <dbReference type="EMBL" id="QPC82933.1"/>
    </source>
</evidence>
<keyword evidence="3 7" id="KW-0479">Metal-binding</keyword>
<dbReference type="PANTHER" id="PTHR24291">
    <property type="entry name" value="CYTOCHROME P450 FAMILY 4"/>
    <property type="match status" value="1"/>
</dbReference>
<keyword evidence="4 8" id="KW-0560">Oxidoreductase</keyword>
<dbReference type="PRINTS" id="PR00463">
    <property type="entry name" value="EP450I"/>
</dbReference>
<dbReference type="GO" id="GO:0004497">
    <property type="term" value="F:monooxygenase activity"/>
    <property type="evidence" value="ECO:0007669"/>
    <property type="project" value="UniProtKB-KW"/>
</dbReference>
<dbReference type="Pfam" id="PF00067">
    <property type="entry name" value="p450"/>
    <property type="match status" value="1"/>
</dbReference>
<reference evidence="9 10" key="1">
    <citation type="submission" date="2020-02" db="EMBL/GenBank/DDBJ databases">
        <authorList>
            <person name="Zheng R.K."/>
            <person name="Sun C.M."/>
        </authorList>
    </citation>
    <scope>NUCLEOTIDE SEQUENCE [LARGE SCALE GENOMIC DNA]</scope>
    <source>
        <strain evidence="10">rifampicinis</strain>
    </source>
</reference>
<evidence type="ECO:0000256" key="1">
    <source>
        <dbReference type="ARBA" id="ARBA00010617"/>
    </source>
</evidence>
<feature type="binding site" description="axial binding residue" evidence="7">
    <location>
        <position position="396"/>
    </location>
    <ligand>
        <name>heme</name>
        <dbReference type="ChEBI" id="CHEBI:30413"/>
    </ligand>
    <ligandPart>
        <name>Fe</name>
        <dbReference type="ChEBI" id="CHEBI:18248"/>
    </ligandPart>
</feature>
<dbReference type="EMBL" id="CP062983">
    <property type="protein sequence ID" value="QPC82933.1"/>
    <property type="molecule type" value="Genomic_DNA"/>
</dbReference>
<dbReference type="InterPro" id="IPR002401">
    <property type="entry name" value="Cyt_P450_E_grp-I"/>
</dbReference>
<keyword evidence="5 7" id="KW-0408">Iron</keyword>
<gene>
    <name evidence="9" type="ORF">G4Y79_00745</name>
</gene>
<dbReference type="InterPro" id="IPR001128">
    <property type="entry name" value="Cyt_P450"/>
</dbReference>